<evidence type="ECO:0000256" key="2">
    <source>
        <dbReference type="ARBA" id="ARBA00006357"/>
    </source>
</evidence>
<keyword evidence="5" id="KW-0269">Exonuclease</keyword>
<dbReference type="AlphaFoldDB" id="A0AAV0V1C2"/>
<dbReference type="CDD" id="cd06145">
    <property type="entry name" value="REX1_like"/>
    <property type="match status" value="1"/>
</dbReference>
<evidence type="ECO:0000256" key="7">
    <source>
        <dbReference type="SAM" id="MobiDB-lite"/>
    </source>
</evidence>
<comment type="similarity">
    <text evidence="2">Belongs to the REXO1/REXO3 family.</text>
</comment>
<evidence type="ECO:0000259" key="8">
    <source>
        <dbReference type="SMART" id="SM00479"/>
    </source>
</evidence>
<comment type="caution">
    <text evidence="9">The sequence shown here is derived from an EMBL/GenBank/DDBJ whole genome shotgun (WGS) entry which is preliminary data.</text>
</comment>
<evidence type="ECO:0000313" key="10">
    <source>
        <dbReference type="Proteomes" id="UP001162031"/>
    </source>
</evidence>
<keyword evidence="4" id="KW-0378">Hydrolase</keyword>
<sequence>MASHGDYEDGEILEEGEDVPKSPSSTVQCPAPAVPSASLPLLPTPSSSSRKRLHSSMIPNARASVSTSVFDSRPSLCHRQATRYRPAPSSGYTNDRRKSDDSQDTDRRAYTEDLIVKYPRQEPRSHVMLNFATWMAAAYSRKRLDIEDVQQLVLQVLRGGSKKEEGLVSPFLLPSLMPGAPLPDKVCIVLLEKLHPSVVQKYRAKLSFFDGCSSVPVMLAKQELNQVRRVEAPVPELVYKFPRPTVDTRELSMDELFYAHELTFLMKHSAGYTDELVLSPIGTFIRKTQPLGGTWELDGDLLHLKWRQPTTKVASGADKDTVTTHDTGIEEEDADAYTLDVLVSQDASMHEFRTDSVTDKVYAHKVPEHLAKRRRVNEKPRSIWLSLAKAISVGVPRSADGTVIRHDRVQANGSSKHQHDSTVADENGGTAKSDNEELNREAFDFYLLSLEELKQHGYPTDVEEEQRQLMEATNGNTRDTFVATAARSTIAEEDSVSASGDDDEGSAVDLGETSASESADGCFIYALDCEMCETDIGMELTRVTVVDIKGAVVYDRLIKPQSTIINYHTAFSGISAETLQDTSYIVADVQRDLTTKFLSKDTILVGHSLTSDLRALRLVHLKIADTSILFPHQRGFPFRTSLKYLTKTYLKKDIQMQIEAGHDSAEDAIASLELLLMKVREGPWLGIPKAVSSSGAFDSIVDKVFALDKRMAMLRLQSASKIETATSADRGESSAPERKPWDLYASGDLKDRSQSPFCHAQAVKSKFDACTLASSTPATTSAGALSKVELCSSWEVLKTSIRNTLGAEQPDLCWVEIEPSSASAALCNDFVDKHDLWMAEQKVYCEQVDAFLQQLYEDALPKGTLLLALPQGDLSLLRYLKGLRTRSKWRDAASGCDDLAPEKLHAAVGDAFHGVMDSCLFMKQKQ</sequence>
<accession>A0AAV0V1C2</accession>
<feature type="compositionally biased region" description="Low complexity" evidence="7">
    <location>
        <begin position="30"/>
        <end position="48"/>
    </location>
</feature>
<dbReference type="InterPro" id="IPR034922">
    <property type="entry name" value="REX1-like_exo"/>
</dbReference>
<feature type="compositionally biased region" description="Basic and acidic residues" evidence="7">
    <location>
        <begin position="94"/>
        <end position="108"/>
    </location>
</feature>
<evidence type="ECO:0000256" key="4">
    <source>
        <dbReference type="ARBA" id="ARBA00022801"/>
    </source>
</evidence>
<dbReference type="SMART" id="SM00479">
    <property type="entry name" value="EXOIII"/>
    <property type="match status" value="1"/>
</dbReference>
<evidence type="ECO:0000256" key="3">
    <source>
        <dbReference type="ARBA" id="ARBA00022722"/>
    </source>
</evidence>
<dbReference type="GO" id="GO:0003676">
    <property type="term" value="F:nucleic acid binding"/>
    <property type="evidence" value="ECO:0007669"/>
    <property type="project" value="InterPro"/>
</dbReference>
<evidence type="ECO:0000256" key="6">
    <source>
        <dbReference type="ARBA" id="ARBA00023242"/>
    </source>
</evidence>
<organism evidence="9 10">
    <name type="scientific">Hyaloperonospora brassicae</name>
    <name type="common">Brassica downy mildew</name>
    <name type="synonym">Peronospora brassicae</name>
    <dbReference type="NCBI Taxonomy" id="162125"/>
    <lineage>
        <taxon>Eukaryota</taxon>
        <taxon>Sar</taxon>
        <taxon>Stramenopiles</taxon>
        <taxon>Oomycota</taxon>
        <taxon>Peronosporomycetes</taxon>
        <taxon>Peronosporales</taxon>
        <taxon>Peronosporaceae</taxon>
        <taxon>Hyaloperonospora</taxon>
    </lineage>
</organism>
<dbReference type="InterPro" id="IPR012337">
    <property type="entry name" value="RNaseH-like_sf"/>
</dbReference>
<keyword evidence="10" id="KW-1185">Reference proteome</keyword>
<protein>
    <recommendedName>
        <fullName evidence="8">Exonuclease domain-containing protein</fullName>
    </recommendedName>
</protein>
<reference evidence="9" key="1">
    <citation type="submission" date="2022-12" db="EMBL/GenBank/DDBJ databases">
        <authorList>
            <person name="Webb A."/>
        </authorList>
    </citation>
    <scope>NUCLEOTIDE SEQUENCE</scope>
    <source>
        <strain evidence="9">Hp1</strain>
    </source>
</reference>
<dbReference type="PANTHER" id="PTHR12801">
    <property type="entry name" value="RNA EXONUCLEASE REXO1 / RECO3 FAMILY MEMBER-RELATED"/>
    <property type="match status" value="1"/>
</dbReference>
<name>A0AAV0V1C2_HYABA</name>
<dbReference type="InterPro" id="IPR013520">
    <property type="entry name" value="Ribonucl_H"/>
</dbReference>
<evidence type="ECO:0000313" key="9">
    <source>
        <dbReference type="EMBL" id="CAI5741484.1"/>
    </source>
</evidence>
<dbReference type="Proteomes" id="UP001162031">
    <property type="component" value="Unassembled WGS sequence"/>
</dbReference>
<keyword evidence="3" id="KW-0540">Nuclease</keyword>
<dbReference type="Gene3D" id="3.30.420.10">
    <property type="entry name" value="Ribonuclease H-like superfamily/Ribonuclease H"/>
    <property type="match status" value="1"/>
</dbReference>
<dbReference type="InterPro" id="IPR036397">
    <property type="entry name" value="RNaseH_sf"/>
</dbReference>
<dbReference type="EMBL" id="CANTFL010001450">
    <property type="protein sequence ID" value="CAI5741484.1"/>
    <property type="molecule type" value="Genomic_DNA"/>
</dbReference>
<dbReference type="GO" id="GO:0004527">
    <property type="term" value="F:exonuclease activity"/>
    <property type="evidence" value="ECO:0007669"/>
    <property type="project" value="UniProtKB-KW"/>
</dbReference>
<dbReference type="GO" id="GO:0010629">
    <property type="term" value="P:negative regulation of gene expression"/>
    <property type="evidence" value="ECO:0007669"/>
    <property type="project" value="UniProtKB-ARBA"/>
</dbReference>
<feature type="domain" description="Exonuclease" evidence="8">
    <location>
        <begin position="523"/>
        <end position="684"/>
    </location>
</feature>
<feature type="compositionally biased region" description="Acidic residues" evidence="7">
    <location>
        <begin position="8"/>
        <end position="17"/>
    </location>
</feature>
<feature type="region of interest" description="Disordered" evidence="7">
    <location>
        <begin position="1"/>
        <end position="108"/>
    </location>
</feature>
<proteinExistence type="inferred from homology"/>
<feature type="region of interest" description="Disordered" evidence="7">
    <location>
        <begin position="492"/>
        <end position="513"/>
    </location>
</feature>
<dbReference type="PANTHER" id="PTHR12801:SF115">
    <property type="entry name" value="FI18136P1-RELATED"/>
    <property type="match status" value="1"/>
</dbReference>
<gene>
    <name evidence="9" type="ORF">HBR001_LOCUS8506</name>
</gene>
<evidence type="ECO:0000256" key="1">
    <source>
        <dbReference type="ARBA" id="ARBA00004123"/>
    </source>
</evidence>
<feature type="compositionally biased region" description="Acidic residues" evidence="7">
    <location>
        <begin position="492"/>
        <end position="506"/>
    </location>
</feature>
<comment type="subcellular location">
    <subcellularLocation>
        <location evidence="1">Nucleus</location>
    </subcellularLocation>
</comment>
<dbReference type="GO" id="GO:0005634">
    <property type="term" value="C:nucleus"/>
    <property type="evidence" value="ECO:0007669"/>
    <property type="project" value="UniProtKB-SubCell"/>
</dbReference>
<evidence type="ECO:0000256" key="5">
    <source>
        <dbReference type="ARBA" id="ARBA00022839"/>
    </source>
</evidence>
<dbReference type="FunFam" id="3.30.420.10:FF:000031">
    <property type="entry name" value="RNA exonuclease 1"/>
    <property type="match status" value="1"/>
</dbReference>
<dbReference type="InterPro" id="IPR047021">
    <property type="entry name" value="REXO1/3/4-like"/>
</dbReference>
<dbReference type="SUPFAM" id="SSF53098">
    <property type="entry name" value="Ribonuclease H-like"/>
    <property type="match status" value="1"/>
</dbReference>
<feature type="region of interest" description="Disordered" evidence="7">
    <location>
        <begin position="409"/>
        <end position="436"/>
    </location>
</feature>
<keyword evidence="6" id="KW-0539">Nucleus</keyword>
<dbReference type="Pfam" id="PF00929">
    <property type="entry name" value="RNase_T"/>
    <property type="match status" value="1"/>
</dbReference>